<name>A0A135L1Y0_9BACI</name>
<dbReference type="InterPro" id="IPR036249">
    <property type="entry name" value="Thioredoxin-like_sf"/>
</dbReference>
<evidence type="ECO:0000259" key="3">
    <source>
        <dbReference type="PROSITE" id="PS51352"/>
    </source>
</evidence>
<evidence type="ECO:0000313" key="4">
    <source>
        <dbReference type="EMBL" id="KXG42966.1"/>
    </source>
</evidence>
<dbReference type="InterPro" id="IPR000866">
    <property type="entry name" value="AhpC/TSA"/>
</dbReference>
<dbReference type="PROSITE" id="PS00194">
    <property type="entry name" value="THIOREDOXIN_1"/>
    <property type="match status" value="1"/>
</dbReference>
<keyword evidence="2" id="KW-1133">Transmembrane helix</keyword>
<evidence type="ECO:0000256" key="2">
    <source>
        <dbReference type="SAM" id="Phobius"/>
    </source>
</evidence>
<dbReference type="OrthoDB" id="25753at2"/>
<proteinExistence type="predicted"/>
<dbReference type="InterPro" id="IPR013766">
    <property type="entry name" value="Thioredoxin_domain"/>
</dbReference>
<feature type="domain" description="Thioredoxin" evidence="3">
    <location>
        <begin position="33"/>
        <end position="176"/>
    </location>
</feature>
<keyword evidence="5" id="KW-1185">Reference proteome</keyword>
<evidence type="ECO:0000256" key="1">
    <source>
        <dbReference type="ARBA" id="ARBA00023157"/>
    </source>
</evidence>
<dbReference type="PROSITE" id="PS51352">
    <property type="entry name" value="THIOREDOXIN_2"/>
    <property type="match status" value="1"/>
</dbReference>
<dbReference type="PANTHER" id="PTHR42852">
    <property type="entry name" value="THIOL:DISULFIDE INTERCHANGE PROTEIN DSBE"/>
    <property type="match status" value="1"/>
</dbReference>
<dbReference type="PANTHER" id="PTHR42852:SF17">
    <property type="entry name" value="THIOREDOXIN-LIKE PROTEIN HI_1115"/>
    <property type="match status" value="1"/>
</dbReference>
<dbReference type="GO" id="GO:0016491">
    <property type="term" value="F:oxidoreductase activity"/>
    <property type="evidence" value="ECO:0007669"/>
    <property type="project" value="InterPro"/>
</dbReference>
<keyword evidence="1" id="KW-1015">Disulfide bond</keyword>
<dbReference type="CDD" id="cd02966">
    <property type="entry name" value="TlpA_like_family"/>
    <property type="match status" value="1"/>
</dbReference>
<dbReference type="STRING" id="1413211.U473_02180"/>
<dbReference type="InterPro" id="IPR050553">
    <property type="entry name" value="Thioredoxin_ResA/DsbE_sf"/>
</dbReference>
<dbReference type="Gene3D" id="3.40.30.10">
    <property type="entry name" value="Glutaredoxin"/>
    <property type="match status" value="1"/>
</dbReference>
<evidence type="ECO:0000313" key="5">
    <source>
        <dbReference type="Proteomes" id="UP000070352"/>
    </source>
</evidence>
<dbReference type="RefSeq" id="WP_082732320.1">
    <property type="nucleotide sequence ID" value="NZ_LSKU01000001.1"/>
</dbReference>
<keyword evidence="2" id="KW-0472">Membrane</keyword>
<dbReference type="AlphaFoldDB" id="A0A135L1Y0"/>
<organism evidence="4 5">
    <name type="scientific">Tepidibacillus decaturensis</name>
    <dbReference type="NCBI Taxonomy" id="1413211"/>
    <lineage>
        <taxon>Bacteria</taxon>
        <taxon>Bacillati</taxon>
        <taxon>Bacillota</taxon>
        <taxon>Bacilli</taxon>
        <taxon>Bacillales</taxon>
        <taxon>Bacillaceae</taxon>
        <taxon>Tepidibacillus</taxon>
    </lineage>
</organism>
<accession>A0A135L1Y0</accession>
<dbReference type="SUPFAM" id="SSF52833">
    <property type="entry name" value="Thioredoxin-like"/>
    <property type="match status" value="1"/>
</dbReference>
<keyword evidence="2" id="KW-0812">Transmembrane</keyword>
<reference evidence="4 5" key="1">
    <citation type="submission" date="2016-02" db="EMBL/GenBank/DDBJ databases">
        <title>Draft Genome for Tepidibacillus decaturensis nov. sp. Strain Z9, an Anaerobic, Moderately Thermophilic and Heterotrophic Bacterium from Deep Subsurface of the Illinois Basin, USA.</title>
        <authorList>
            <person name="Dong Y."/>
            <person name="Chang J.Y."/>
            <person name="Sanford R."/>
            <person name="Fouke B.W."/>
        </authorList>
    </citation>
    <scope>NUCLEOTIDE SEQUENCE [LARGE SCALE GENOMIC DNA]</scope>
    <source>
        <strain evidence="4 5">Z9</strain>
    </source>
</reference>
<dbReference type="GO" id="GO:0016209">
    <property type="term" value="F:antioxidant activity"/>
    <property type="evidence" value="ECO:0007669"/>
    <property type="project" value="InterPro"/>
</dbReference>
<comment type="caution">
    <text evidence="4">The sequence shown here is derived from an EMBL/GenBank/DDBJ whole genome shotgun (WGS) entry which is preliminary data.</text>
</comment>
<gene>
    <name evidence="4" type="ORF">U473_02180</name>
</gene>
<protein>
    <recommendedName>
        <fullName evidence="3">Thioredoxin domain-containing protein</fullName>
    </recommendedName>
</protein>
<dbReference type="EMBL" id="LSKU01000001">
    <property type="protein sequence ID" value="KXG42966.1"/>
    <property type="molecule type" value="Genomic_DNA"/>
</dbReference>
<feature type="transmembrane region" description="Helical" evidence="2">
    <location>
        <begin position="6"/>
        <end position="22"/>
    </location>
</feature>
<dbReference type="Pfam" id="PF00578">
    <property type="entry name" value="AhpC-TSA"/>
    <property type="match status" value="1"/>
</dbReference>
<dbReference type="InterPro" id="IPR017937">
    <property type="entry name" value="Thioredoxin_CS"/>
</dbReference>
<sequence length="177" mass="19941">MKKGWISIAIAVLVVGVIIFMNQSNTGNRDTRPEAGFTAPDFTLLNEEGKEVTLSQLKGKPVFINFWASWCPPCKEEMPLIQEAYEKYGNQVVFLGVNLTFQDSREEAISFMKSNGYEMPILFDDNPDVKKTVAKLYRAESIPTSFFIDKNGVIQVKKIGAMNYDEIESNINKIIGD</sequence>
<dbReference type="Proteomes" id="UP000070352">
    <property type="component" value="Unassembled WGS sequence"/>
</dbReference>